<dbReference type="EMBL" id="AWTN01000136">
    <property type="protein sequence ID" value="KGG83723.1"/>
    <property type="molecule type" value="Genomic_DNA"/>
</dbReference>
<dbReference type="InterPro" id="IPR018306">
    <property type="entry name" value="Phage_T5_Orf172_DNA-bd"/>
</dbReference>
<organism evidence="2 3">
    <name type="scientific">Comamonas thiooxydans</name>
    <dbReference type="NCBI Taxonomy" id="363952"/>
    <lineage>
        <taxon>Bacteria</taxon>
        <taxon>Pseudomonadati</taxon>
        <taxon>Pseudomonadota</taxon>
        <taxon>Betaproteobacteria</taxon>
        <taxon>Burkholderiales</taxon>
        <taxon>Comamonadaceae</taxon>
        <taxon>Comamonas</taxon>
    </lineage>
</organism>
<comment type="caution">
    <text evidence="2">The sequence shown here is derived from an EMBL/GenBank/DDBJ whole genome shotgun (WGS) entry which is preliminary data.</text>
</comment>
<sequence>MTAGYIYILQNAAFGSYVVKIGLTTRAPDLRASEIYAGATGVPMPFEIAHAFSVGDCEEAERRIHKRLATYRLNRRREFFRVPPRVAATVVQDICSQINSEHSMPPPSAIELGTPYASQPPAIEVAIQDSYFESDRIYAVRPEDLRKSAIGTSCLTPEQHERSRVLSMIFHEVFPWSGEQWVESFSRDEGPERELRIWESMAKAFMLIDQVDLVTEEMKKEAFVLLLARSMSPTSEVLREVRLRNFSRATANRLLKGYELKPIPFAIRVKELVRNFVCEA</sequence>
<name>A0A0E3B7K7_9BURK</name>
<dbReference type="AlphaFoldDB" id="A0A0E3B7K7"/>
<protein>
    <recommendedName>
        <fullName evidence="1">Bacteriophage T5 Orf172 DNA-binding domain-containing protein</fullName>
    </recommendedName>
</protein>
<dbReference type="SMART" id="SM00974">
    <property type="entry name" value="T5orf172"/>
    <property type="match status" value="1"/>
</dbReference>
<evidence type="ECO:0000313" key="2">
    <source>
        <dbReference type="EMBL" id="KGG83723.1"/>
    </source>
</evidence>
<evidence type="ECO:0000313" key="3">
    <source>
        <dbReference type="Proteomes" id="UP000029567"/>
    </source>
</evidence>
<evidence type="ECO:0000259" key="1">
    <source>
        <dbReference type="SMART" id="SM00974"/>
    </source>
</evidence>
<accession>A0A0E3B7K7</accession>
<gene>
    <name evidence="2" type="ORF">P245_24985</name>
</gene>
<dbReference type="Proteomes" id="UP000029567">
    <property type="component" value="Unassembled WGS sequence"/>
</dbReference>
<feature type="domain" description="Bacteriophage T5 Orf172 DNA-binding" evidence="1">
    <location>
        <begin position="13"/>
        <end position="94"/>
    </location>
</feature>
<reference evidence="2 3" key="1">
    <citation type="submission" date="2013-09" db="EMBL/GenBank/DDBJ databases">
        <title>High correlation between genotypes and phenotypes of environmental bacteria Comamonas testosteroni strains.</title>
        <authorList>
            <person name="Liu L."/>
            <person name="Zhu W."/>
            <person name="Xia X."/>
            <person name="Xu B."/>
            <person name="Luo M."/>
            <person name="Wang G."/>
        </authorList>
    </citation>
    <scope>NUCLEOTIDE SEQUENCE [LARGE SCALE GENOMIC DNA]</scope>
    <source>
        <strain evidence="2 3">JL14</strain>
    </source>
</reference>
<proteinExistence type="predicted"/>
<dbReference type="RefSeq" id="WP_052088501.1">
    <property type="nucleotide sequence ID" value="NZ_AWTN01000136.1"/>
</dbReference>
<dbReference type="Pfam" id="PF10544">
    <property type="entry name" value="T5orf172"/>
    <property type="match status" value="1"/>
</dbReference>